<name>A0ABQ3XPJ2_9ACTN</name>
<protein>
    <submittedName>
        <fullName evidence="1">Uncharacterized protein</fullName>
    </submittedName>
</protein>
<accession>A0ABQ3XPJ2</accession>
<organism evidence="1 2">
    <name type="scientific">Actinoplanes couchii</name>
    <dbReference type="NCBI Taxonomy" id="403638"/>
    <lineage>
        <taxon>Bacteria</taxon>
        <taxon>Bacillati</taxon>
        <taxon>Actinomycetota</taxon>
        <taxon>Actinomycetes</taxon>
        <taxon>Micromonosporales</taxon>
        <taxon>Micromonosporaceae</taxon>
        <taxon>Actinoplanes</taxon>
    </lineage>
</organism>
<gene>
    <name evidence="1" type="ORF">Aco03nite_088360</name>
</gene>
<reference evidence="1 2" key="1">
    <citation type="submission" date="2021-01" db="EMBL/GenBank/DDBJ databases">
        <title>Whole genome shotgun sequence of Actinoplanes couchii NBRC 106145.</title>
        <authorList>
            <person name="Komaki H."/>
            <person name="Tamura T."/>
        </authorList>
    </citation>
    <scope>NUCLEOTIDE SEQUENCE [LARGE SCALE GENOMIC DNA]</scope>
    <source>
        <strain evidence="1 2">NBRC 106145</strain>
    </source>
</reference>
<keyword evidence="2" id="KW-1185">Reference proteome</keyword>
<evidence type="ECO:0000313" key="1">
    <source>
        <dbReference type="EMBL" id="GID60432.1"/>
    </source>
</evidence>
<proteinExistence type="predicted"/>
<evidence type="ECO:0000313" key="2">
    <source>
        <dbReference type="Proteomes" id="UP000612282"/>
    </source>
</evidence>
<sequence>MIPDVVGEPIGLTEDSRTTRAWAGELPPADPSAADLAQVVSFASAAVYSRLRGADRVVRGWPAGFRRLAAMKVHLEAVERWHADCAPDEAPARLMPVLIDDRIRGSRSDLAWALRTADGYGLYDGAAHLLPGFIAASLSPAAVADFEPALRAVFADVVTQRSTPRPVRRLLGERYGTAIWRITGRLPLDLLPRHDPFGACVRDLLGERLDEPGAAEVLRHAASLTTSSPTRAWLRAGGAFTPRWPVTVVLGLFAEYRGHVFSTGDQLLRGLVWMLSQDPSGEATTLLGRVAVAAGPAGGHRPVAPQTAAAAAKVLAVVPARTA</sequence>
<dbReference type="Proteomes" id="UP000612282">
    <property type="component" value="Unassembled WGS sequence"/>
</dbReference>
<comment type="caution">
    <text evidence="1">The sequence shown here is derived from an EMBL/GenBank/DDBJ whole genome shotgun (WGS) entry which is preliminary data.</text>
</comment>
<dbReference type="EMBL" id="BOMG01000108">
    <property type="protein sequence ID" value="GID60432.1"/>
    <property type="molecule type" value="Genomic_DNA"/>
</dbReference>